<evidence type="ECO:0000256" key="2">
    <source>
        <dbReference type="ARBA" id="ARBA00022771"/>
    </source>
</evidence>
<evidence type="ECO:0000256" key="4">
    <source>
        <dbReference type="SAM" id="MobiDB-lite"/>
    </source>
</evidence>
<evidence type="ECO:0000256" key="3">
    <source>
        <dbReference type="ARBA" id="ARBA00022833"/>
    </source>
</evidence>
<accession>A0A0J0XBR4</accession>
<dbReference type="PANTHER" id="PTHR14677">
    <property type="entry name" value="ARSENITE INDUCUBLE RNA ASSOCIATED PROTEIN AIP-1-RELATED"/>
    <property type="match status" value="1"/>
</dbReference>
<feature type="domain" description="AN1-type" evidence="5">
    <location>
        <begin position="75"/>
        <end position="110"/>
    </location>
</feature>
<keyword evidence="1" id="KW-0479">Metal-binding</keyword>
<dbReference type="OrthoDB" id="431929at2759"/>
<protein>
    <recommendedName>
        <fullName evidence="5">AN1-type domain-containing protein</fullName>
    </recommendedName>
</protein>
<feature type="compositionally biased region" description="Basic and acidic residues" evidence="4">
    <location>
        <begin position="133"/>
        <end position="151"/>
    </location>
</feature>
<dbReference type="InterPro" id="IPR035896">
    <property type="entry name" value="AN1-like_Znf"/>
</dbReference>
<dbReference type="Gene3D" id="4.10.1110.10">
    <property type="entry name" value="AN1-like Zinc finger"/>
    <property type="match status" value="2"/>
</dbReference>
<dbReference type="AlphaFoldDB" id="A0A0J0XBR4"/>
<feature type="domain" description="AN1-type" evidence="5">
    <location>
        <begin position="10"/>
        <end position="45"/>
    </location>
</feature>
<dbReference type="GO" id="GO:0005737">
    <property type="term" value="C:cytoplasm"/>
    <property type="evidence" value="ECO:0007669"/>
    <property type="project" value="TreeGrafter"/>
</dbReference>
<keyword evidence="7" id="KW-1185">Reference proteome</keyword>
<keyword evidence="3" id="KW-0862">Zinc</keyword>
<dbReference type="InterPro" id="IPR000058">
    <property type="entry name" value="Znf_AN1"/>
</dbReference>
<keyword evidence="2" id="KW-0863">Zinc-finger</keyword>
<dbReference type="RefSeq" id="XP_018275001.1">
    <property type="nucleotide sequence ID" value="XM_018427068.1"/>
</dbReference>
<feature type="region of interest" description="Disordered" evidence="4">
    <location>
        <begin position="133"/>
        <end position="182"/>
    </location>
</feature>
<name>A0A0J0XBR4_9TREE</name>
<dbReference type="GO" id="GO:0008270">
    <property type="term" value="F:zinc ion binding"/>
    <property type="evidence" value="ECO:0007669"/>
    <property type="project" value="UniProtKB-KW"/>
</dbReference>
<reference evidence="6 7" key="1">
    <citation type="submission" date="2015-03" db="EMBL/GenBank/DDBJ databases">
        <title>Genomics and transcriptomics of the oil-accumulating basidiomycete yeast T. oleaginosus allow insights into substrate utilization and the diverse evolutionary trajectories of mating systems in fungi.</title>
        <authorList>
            <consortium name="DOE Joint Genome Institute"/>
            <person name="Kourist R."/>
            <person name="Kracht O."/>
            <person name="Bracharz F."/>
            <person name="Lipzen A."/>
            <person name="Nolan M."/>
            <person name="Ohm R."/>
            <person name="Grigoriev I."/>
            <person name="Sun S."/>
            <person name="Heitman J."/>
            <person name="Bruck T."/>
            <person name="Nowrousian M."/>
        </authorList>
    </citation>
    <scope>NUCLEOTIDE SEQUENCE [LARGE SCALE GENOMIC DNA]</scope>
    <source>
        <strain evidence="6 7">IBC0246</strain>
    </source>
</reference>
<dbReference type="GeneID" id="28987671"/>
<dbReference type="SUPFAM" id="SSF118310">
    <property type="entry name" value="AN1-like Zinc finger"/>
    <property type="match status" value="2"/>
</dbReference>
<evidence type="ECO:0000256" key="1">
    <source>
        <dbReference type="ARBA" id="ARBA00022723"/>
    </source>
</evidence>
<dbReference type="STRING" id="879819.A0A0J0XBR4"/>
<gene>
    <name evidence="6" type="ORF">CC85DRAFT_331550</name>
</gene>
<evidence type="ECO:0000259" key="5">
    <source>
        <dbReference type="SMART" id="SM00154"/>
    </source>
</evidence>
<dbReference type="SMART" id="SM00154">
    <property type="entry name" value="ZnF_AN1"/>
    <property type="match status" value="2"/>
</dbReference>
<evidence type="ECO:0000313" key="7">
    <source>
        <dbReference type="Proteomes" id="UP000053611"/>
    </source>
</evidence>
<feature type="compositionally biased region" description="Pro residues" evidence="4">
    <location>
        <begin position="168"/>
        <end position="180"/>
    </location>
</feature>
<feature type="compositionally biased region" description="Polar residues" evidence="4">
    <location>
        <begin position="152"/>
        <end position="161"/>
    </location>
</feature>
<organism evidence="6 7">
    <name type="scientific">Cutaneotrichosporon oleaginosum</name>
    <dbReference type="NCBI Taxonomy" id="879819"/>
    <lineage>
        <taxon>Eukaryota</taxon>
        <taxon>Fungi</taxon>
        <taxon>Dikarya</taxon>
        <taxon>Basidiomycota</taxon>
        <taxon>Agaricomycotina</taxon>
        <taxon>Tremellomycetes</taxon>
        <taxon>Trichosporonales</taxon>
        <taxon>Trichosporonaceae</taxon>
        <taxon>Cutaneotrichosporon</taxon>
    </lineage>
</organism>
<dbReference type="Proteomes" id="UP000053611">
    <property type="component" value="Unassembled WGS sequence"/>
</dbReference>
<dbReference type="PANTHER" id="PTHR14677:SF20">
    <property type="entry name" value="ZINC FINGER AN1-TYPE CONTAINING 2A-RELATED"/>
    <property type="match status" value="1"/>
</dbReference>
<proteinExistence type="predicted"/>
<dbReference type="EMBL" id="KQ087300">
    <property type="protein sequence ID" value="KLT38510.1"/>
    <property type="molecule type" value="Genomic_DNA"/>
</dbReference>
<sequence>MSLLDIGARCHACALVDFLPFSCPGCSKVFCREHVQTHDCPTPAAARPEWRKRLRGICAYGGCDEETIESIGGLEGSADDVAREVRCTCGNAYCVKHRSQEAHECGAPRALHARQVAAAVRREKAAEVLARHFPGHTKERLGIPKQVDRTRTGSPPRSEQSGAAPTVAAPPPPRESPVPPATLTADDKLYKLHQIKTRSLARPLDPKVPREESAAIEFVVDEGGTRLRTWLAGEGKYAPTSVGQAMVTGKPERVWVPHVMPGGKLFDTLVARTKMSRTGMPITVLIVSPRPGSRTATALDLTCPAGPQIVTGDILVVVRGWE</sequence>
<evidence type="ECO:0000313" key="6">
    <source>
        <dbReference type="EMBL" id="KLT38510.1"/>
    </source>
</evidence>